<feature type="compositionally biased region" description="Basic and acidic residues" evidence="1">
    <location>
        <begin position="95"/>
        <end position="114"/>
    </location>
</feature>
<feature type="region of interest" description="Disordered" evidence="1">
    <location>
        <begin position="95"/>
        <end position="141"/>
    </location>
</feature>
<accession>A0ABN0TJF5</accession>
<proteinExistence type="predicted"/>
<organism evidence="4 5">
    <name type="scientific">Castellaniella daejeonensis</name>
    <dbReference type="NCBI Taxonomy" id="659013"/>
    <lineage>
        <taxon>Bacteria</taxon>
        <taxon>Pseudomonadati</taxon>
        <taxon>Pseudomonadota</taxon>
        <taxon>Betaproteobacteria</taxon>
        <taxon>Burkholderiales</taxon>
        <taxon>Alcaligenaceae</taxon>
        <taxon>Castellaniella</taxon>
    </lineage>
</organism>
<dbReference type="EMBL" id="BAAAFN010000008">
    <property type="protein sequence ID" value="GAA0223131.1"/>
    <property type="molecule type" value="Genomic_DNA"/>
</dbReference>
<evidence type="ECO:0000256" key="1">
    <source>
        <dbReference type="SAM" id="MobiDB-lite"/>
    </source>
</evidence>
<evidence type="ECO:0000313" key="4">
    <source>
        <dbReference type="EMBL" id="GAA0223131.1"/>
    </source>
</evidence>
<dbReference type="InterPro" id="IPR025711">
    <property type="entry name" value="PepSY"/>
</dbReference>
<feature type="compositionally biased region" description="Low complexity" evidence="1">
    <location>
        <begin position="115"/>
        <end position="132"/>
    </location>
</feature>
<dbReference type="Pfam" id="PF13670">
    <property type="entry name" value="PepSY_2"/>
    <property type="match status" value="1"/>
</dbReference>
<evidence type="ECO:0000259" key="3">
    <source>
        <dbReference type="Pfam" id="PF13670"/>
    </source>
</evidence>
<sequence>MNKSWNRAGACLLAVSLAAFAVPATADDDCDVPIERWQTREAVTAMARQKGWDLKRVKIDDGCYEISGEDAEGRAFKAKLDPATLEVLKIKYRRRDDRDRDRDRDRHRDRDDAARGAPGAATAAVPGAPSPAISVSGARIE</sequence>
<dbReference type="RefSeq" id="WP_343820342.1">
    <property type="nucleotide sequence ID" value="NZ_BAAAFN010000008.1"/>
</dbReference>
<evidence type="ECO:0000256" key="2">
    <source>
        <dbReference type="SAM" id="SignalP"/>
    </source>
</evidence>
<reference evidence="4 5" key="1">
    <citation type="journal article" date="2019" name="Int. J. Syst. Evol. Microbiol.">
        <title>The Global Catalogue of Microorganisms (GCM) 10K type strain sequencing project: providing services to taxonomists for standard genome sequencing and annotation.</title>
        <authorList>
            <consortium name="The Broad Institute Genomics Platform"/>
            <consortium name="The Broad Institute Genome Sequencing Center for Infectious Disease"/>
            <person name="Wu L."/>
            <person name="Ma J."/>
        </authorList>
    </citation>
    <scope>NUCLEOTIDE SEQUENCE [LARGE SCALE GENOMIC DNA]</scope>
    <source>
        <strain evidence="4 5">JCM 16240</strain>
    </source>
</reference>
<keyword evidence="2" id="KW-0732">Signal</keyword>
<name>A0ABN0TJF5_9BURK</name>
<comment type="caution">
    <text evidence="4">The sequence shown here is derived from an EMBL/GenBank/DDBJ whole genome shotgun (WGS) entry which is preliminary data.</text>
</comment>
<gene>
    <name evidence="4" type="ORF">GCM10009125_10210</name>
</gene>
<keyword evidence="5" id="KW-1185">Reference proteome</keyword>
<dbReference type="Proteomes" id="UP001501176">
    <property type="component" value="Unassembled WGS sequence"/>
</dbReference>
<evidence type="ECO:0000313" key="5">
    <source>
        <dbReference type="Proteomes" id="UP001501176"/>
    </source>
</evidence>
<feature type="chain" id="PRO_5046333066" description="PepSY domain-containing protein" evidence="2">
    <location>
        <begin position="22"/>
        <end position="141"/>
    </location>
</feature>
<feature type="signal peptide" evidence="2">
    <location>
        <begin position="1"/>
        <end position="21"/>
    </location>
</feature>
<feature type="domain" description="PepSY" evidence="3">
    <location>
        <begin position="12"/>
        <end position="90"/>
    </location>
</feature>
<protein>
    <recommendedName>
        <fullName evidence="3">PepSY domain-containing protein</fullName>
    </recommendedName>
</protein>